<dbReference type="InterPro" id="IPR003362">
    <property type="entry name" value="Bact_transf"/>
</dbReference>
<reference evidence="3 4" key="1">
    <citation type="submission" date="2017-06" db="EMBL/GenBank/DDBJ databases">
        <title>Novel microbial phyla capable of carbon fixation and sulfur reduction in deep-sea sediments.</title>
        <authorList>
            <person name="Huang J."/>
            <person name="Baker B."/>
            <person name="Wang Y."/>
        </authorList>
    </citation>
    <scope>NUCLEOTIDE SEQUENCE [LARGE SCALE GENOMIC DNA]</scope>
    <source>
        <strain evidence="3">B3_TA06</strain>
    </source>
</reference>
<dbReference type="Pfam" id="PF02397">
    <property type="entry name" value="Bac_transf"/>
    <property type="match status" value="1"/>
</dbReference>
<gene>
    <name evidence="3" type="ORF">CEE36_11245</name>
</gene>
<evidence type="ECO:0000313" key="4">
    <source>
        <dbReference type="Proteomes" id="UP000317778"/>
    </source>
</evidence>
<proteinExistence type="inferred from homology"/>
<protein>
    <recommendedName>
        <fullName evidence="2">Bacterial sugar transferase domain-containing protein</fullName>
    </recommendedName>
</protein>
<dbReference type="PANTHER" id="PTHR30576:SF20">
    <property type="entry name" value="QUINOVOSAMINEPHOSPHOTRANSFERAE-RELATED"/>
    <property type="match status" value="1"/>
</dbReference>
<accession>A0A532UQK1</accession>
<organism evidence="3 4">
    <name type="scientific">candidate division TA06 bacterium B3_TA06</name>
    <dbReference type="NCBI Taxonomy" id="2012487"/>
    <lineage>
        <taxon>Bacteria</taxon>
        <taxon>Bacteria division TA06</taxon>
    </lineage>
</organism>
<dbReference type="AlphaFoldDB" id="A0A532UQK1"/>
<name>A0A532UQK1_UNCT6</name>
<dbReference type="PANTHER" id="PTHR30576">
    <property type="entry name" value="COLANIC BIOSYNTHESIS UDP-GLUCOSE LIPID CARRIER TRANSFERASE"/>
    <property type="match status" value="1"/>
</dbReference>
<dbReference type="GO" id="GO:0016780">
    <property type="term" value="F:phosphotransferase activity, for other substituted phosphate groups"/>
    <property type="evidence" value="ECO:0007669"/>
    <property type="project" value="TreeGrafter"/>
</dbReference>
<sequence length="210" mass="24143">MKRLLDIVVSFIGLWLLALITPFVALAITLDSKGPIFYRGVRVGRNGKLFKIFKFRTMIAGADRCGPKLTYRNDPRITGIGAILRRLKVDELPQLINVFLGQMSMVGPRPEDPQYVSHYTKGQRAILSVKPGITGPAQIHYVDIESHMDPSKFDEQYIDEIIPEKFRFNILYIQNRSLSLDLKILWRTFLSLFRSEINRVKNNNKNHPSN</sequence>
<dbReference type="EMBL" id="NJBO01000036">
    <property type="protein sequence ID" value="TKJ37215.1"/>
    <property type="molecule type" value="Genomic_DNA"/>
</dbReference>
<feature type="domain" description="Bacterial sugar transferase" evidence="2">
    <location>
        <begin position="2"/>
        <end position="193"/>
    </location>
</feature>
<evidence type="ECO:0000259" key="2">
    <source>
        <dbReference type="Pfam" id="PF02397"/>
    </source>
</evidence>
<comment type="caution">
    <text evidence="3">The sequence shown here is derived from an EMBL/GenBank/DDBJ whole genome shotgun (WGS) entry which is preliminary data.</text>
</comment>
<dbReference type="Proteomes" id="UP000317778">
    <property type="component" value="Unassembled WGS sequence"/>
</dbReference>
<evidence type="ECO:0000256" key="1">
    <source>
        <dbReference type="ARBA" id="ARBA00006464"/>
    </source>
</evidence>
<evidence type="ECO:0000313" key="3">
    <source>
        <dbReference type="EMBL" id="TKJ37215.1"/>
    </source>
</evidence>
<comment type="similarity">
    <text evidence="1">Belongs to the bacterial sugar transferase family.</text>
</comment>